<evidence type="ECO:0000313" key="5">
    <source>
        <dbReference type="Proteomes" id="UP000477911"/>
    </source>
</evidence>
<comment type="caution">
    <text evidence="4">The sequence shown here is derived from an EMBL/GenBank/DDBJ whole genome shotgun (WGS) entry which is preliminary data.</text>
</comment>
<proteinExistence type="predicted"/>
<dbReference type="InterPro" id="IPR006140">
    <property type="entry name" value="D-isomer_DH_NAD-bd"/>
</dbReference>
<dbReference type="InterPro" id="IPR036291">
    <property type="entry name" value="NAD(P)-bd_dom_sf"/>
</dbReference>
<dbReference type="Pfam" id="PF02826">
    <property type="entry name" value="2-Hacid_dh_C"/>
    <property type="match status" value="1"/>
</dbReference>
<gene>
    <name evidence="4" type="ORF">GR170_12265</name>
</gene>
<dbReference type="PANTHER" id="PTHR43333">
    <property type="entry name" value="2-HACID_DH_C DOMAIN-CONTAINING PROTEIN"/>
    <property type="match status" value="1"/>
</dbReference>
<dbReference type="PANTHER" id="PTHR43333:SF1">
    <property type="entry name" value="D-ISOMER SPECIFIC 2-HYDROXYACID DEHYDROGENASE NAD-BINDING DOMAIN-CONTAINING PROTEIN"/>
    <property type="match status" value="1"/>
</dbReference>
<dbReference type="AlphaFoldDB" id="A0A6L7G3B4"/>
<keyword evidence="5" id="KW-1185">Reference proteome</keyword>
<dbReference type="RefSeq" id="WP_160894747.1">
    <property type="nucleotide sequence ID" value="NZ_WUMU01000014.1"/>
</dbReference>
<evidence type="ECO:0000256" key="2">
    <source>
        <dbReference type="ARBA" id="ARBA00023027"/>
    </source>
</evidence>
<dbReference type="GO" id="GO:0016491">
    <property type="term" value="F:oxidoreductase activity"/>
    <property type="evidence" value="ECO:0007669"/>
    <property type="project" value="UniProtKB-KW"/>
</dbReference>
<dbReference type="GO" id="GO:0051287">
    <property type="term" value="F:NAD binding"/>
    <property type="evidence" value="ECO:0007669"/>
    <property type="project" value="InterPro"/>
</dbReference>
<dbReference type="EMBL" id="WUMU01000014">
    <property type="protein sequence ID" value="MXN18615.1"/>
    <property type="molecule type" value="Genomic_DNA"/>
</dbReference>
<evidence type="ECO:0000256" key="1">
    <source>
        <dbReference type="ARBA" id="ARBA00023002"/>
    </source>
</evidence>
<protein>
    <recommendedName>
        <fullName evidence="3">D-isomer specific 2-hydroxyacid dehydrogenase NAD-binding domain-containing protein</fullName>
    </recommendedName>
</protein>
<dbReference type="SUPFAM" id="SSF52283">
    <property type="entry name" value="Formate/glycerate dehydrogenase catalytic domain-like"/>
    <property type="match status" value="1"/>
</dbReference>
<organism evidence="4 5">
    <name type="scientific">Pseudooceanicola albus</name>
    <dbReference type="NCBI Taxonomy" id="2692189"/>
    <lineage>
        <taxon>Bacteria</taxon>
        <taxon>Pseudomonadati</taxon>
        <taxon>Pseudomonadota</taxon>
        <taxon>Alphaproteobacteria</taxon>
        <taxon>Rhodobacterales</taxon>
        <taxon>Paracoccaceae</taxon>
        <taxon>Pseudooceanicola</taxon>
    </lineage>
</organism>
<accession>A0A6L7G3B4</accession>
<dbReference type="Proteomes" id="UP000477911">
    <property type="component" value="Unassembled WGS sequence"/>
</dbReference>
<reference evidence="4 5" key="1">
    <citation type="submission" date="2019-12" db="EMBL/GenBank/DDBJ databases">
        <authorList>
            <person name="Li M."/>
        </authorList>
    </citation>
    <scope>NUCLEOTIDE SEQUENCE [LARGE SCALE GENOMIC DNA]</scope>
    <source>
        <strain evidence="4 5">GBMRC 2024</strain>
    </source>
</reference>
<evidence type="ECO:0000313" key="4">
    <source>
        <dbReference type="EMBL" id="MXN18615.1"/>
    </source>
</evidence>
<dbReference type="SUPFAM" id="SSF51735">
    <property type="entry name" value="NAD(P)-binding Rossmann-fold domains"/>
    <property type="match status" value="1"/>
</dbReference>
<sequence>MTGPVIVNQISAAFGQRIAALPCAPVVIDCLDRDAPWRIPPEAEILLTRAMPSWRQAPGEGPALPALKWVQTYSVGTEAYPDWLKAGRIVTTGQGLTAPQIAEYVLAAVLRVSKDLEGRRVHRPQDWEHIPMGGVQGRGLGLIGFGAIGEEVARRALAFDMRILASRRSARPGGMAGVEMTTDPLEVAAMADHLVVAAPLTEETRGMIDAAFLAALPQGAHLVNVARGGLIDDAALLAALDSGQLAQATLDVTAPEPLPEGHPFWTHPKILLTPHVSYTGGPEEDRFFVKVSGNLLAYLEGGPMQSLYDPGRGY</sequence>
<keyword evidence="1" id="KW-0560">Oxidoreductase</keyword>
<name>A0A6L7G3B4_9RHOB</name>
<feature type="domain" description="D-isomer specific 2-hydroxyacid dehydrogenase NAD-binding" evidence="3">
    <location>
        <begin position="112"/>
        <end position="277"/>
    </location>
</feature>
<keyword evidence="2" id="KW-0520">NAD</keyword>
<dbReference type="Gene3D" id="3.40.50.720">
    <property type="entry name" value="NAD(P)-binding Rossmann-like Domain"/>
    <property type="match status" value="2"/>
</dbReference>
<evidence type="ECO:0000259" key="3">
    <source>
        <dbReference type="Pfam" id="PF02826"/>
    </source>
</evidence>